<protein>
    <submittedName>
        <fullName evidence="1">Uncharacterized protein</fullName>
    </submittedName>
</protein>
<reference evidence="1 2" key="1">
    <citation type="journal article" date="2013" name="Proc. Natl. Acad. Sci. U.S.A.">
        <title>Genome of an arbuscular mycorrhizal fungus provides insight into the oldest plant symbiosis.</title>
        <authorList>
            <person name="Tisserant E."/>
            <person name="Malbreil M."/>
            <person name="Kuo A."/>
            <person name="Kohler A."/>
            <person name="Symeonidi A."/>
            <person name="Balestrini R."/>
            <person name="Charron P."/>
            <person name="Duensing N."/>
            <person name="Frei Dit Frey N."/>
            <person name="Gianinazzi-Pearson V."/>
            <person name="Gilbert L.B."/>
            <person name="Handa Y."/>
            <person name="Herr J.R."/>
            <person name="Hijri M."/>
            <person name="Koul R."/>
            <person name="Kawaguchi M."/>
            <person name="Krajinski F."/>
            <person name="Lammers P.J."/>
            <person name="Masclaux F.G."/>
            <person name="Murat C."/>
            <person name="Morin E."/>
            <person name="Ndikumana S."/>
            <person name="Pagni M."/>
            <person name="Petitpierre D."/>
            <person name="Requena N."/>
            <person name="Rosikiewicz P."/>
            <person name="Riley R."/>
            <person name="Saito K."/>
            <person name="San Clemente H."/>
            <person name="Shapiro H."/>
            <person name="van Tuinen D."/>
            <person name="Becard G."/>
            <person name="Bonfante P."/>
            <person name="Paszkowski U."/>
            <person name="Shachar-Hill Y.Y."/>
            <person name="Tuskan G.A."/>
            <person name="Young P.W."/>
            <person name="Sanders I.R."/>
            <person name="Henrissat B."/>
            <person name="Rensing S.A."/>
            <person name="Grigoriev I.V."/>
            <person name="Corradi N."/>
            <person name="Roux C."/>
            <person name="Martin F."/>
        </authorList>
    </citation>
    <scope>NUCLEOTIDE SEQUENCE [LARGE SCALE GENOMIC DNA]</scope>
    <source>
        <strain evidence="1 2">DAOM 197198</strain>
    </source>
</reference>
<organism evidence="1 2">
    <name type="scientific">Rhizophagus irregularis (strain DAOM 181602 / DAOM 197198 / MUCL 43194)</name>
    <name type="common">Arbuscular mycorrhizal fungus</name>
    <name type="synonym">Glomus intraradices</name>
    <dbReference type="NCBI Taxonomy" id="747089"/>
    <lineage>
        <taxon>Eukaryota</taxon>
        <taxon>Fungi</taxon>
        <taxon>Fungi incertae sedis</taxon>
        <taxon>Mucoromycota</taxon>
        <taxon>Glomeromycotina</taxon>
        <taxon>Glomeromycetes</taxon>
        <taxon>Glomerales</taxon>
        <taxon>Glomeraceae</taxon>
        <taxon>Rhizophagus</taxon>
    </lineage>
</organism>
<keyword evidence="2" id="KW-1185">Reference proteome</keyword>
<accession>A0A2P4P4S6</accession>
<proteinExistence type="predicted"/>
<evidence type="ECO:0000313" key="2">
    <source>
        <dbReference type="Proteomes" id="UP000018888"/>
    </source>
</evidence>
<gene>
    <name evidence="1" type="ORF">GLOIN_2v1713867</name>
</gene>
<dbReference type="Proteomes" id="UP000018888">
    <property type="component" value="Unassembled WGS sequence"/>
</dbReference>
<comment type="caution">
    <text evidence="1">The sequence shown here is derived from an EMBL/GenBank/DDBJ whole genome shotgun (WGS) entry which is preliminary data.</text>
</comment>
<sequence>MIHALYPFCLFGNNSFCPFMYTVVYSFLRFNIEINLKKIQFAKNFFLDTIVRSTFHVSKLIIMYYNIQTLCLFRIILVSF</sequence>
<name>A0A2P4P4S6_RHIID</name>
<dbReference type="EMBL" id="AUPC02000393">
    <property type="protein sequence ID" value="POG60385.1"/>
    <property type="molecule type" value="Genomic_DNA"/>
</dbReference>
<evidence type="ECO:0000313" key="1">
    <source>
        <dbReference type="EMBL" id="POG60385.1"/>
    </source>
</evidence>
<dbReference type="AlphaFoldDB" id="A0A2P4P4S6"/>
<reference evidence="1 2" key="2">
    <citation type="journal article" date="2018" name="New Phytol.">
        <title>High intraspecific genome diversity in the model arbuscular mycorrhizal symbiont Rhizophagus irregularis.</title>
        <authorList>
            <person name="Chen E.C.H."/>
            <person name="Morin E."/>
            <person name="Beaudet D."/>
            <person name="Noel J."/>
            <person name="Yildirir G."/>
            <person name="Ndikumana S."/>
            <person name="Charron P."/>
            <person name="St-Onge C."/>
            <person name="Giorgi J."/>
            <person name="Kruger M."/>
            <person name="Marton T."/>
            <person name="Ropars J."/>
            <person name="Grigoriev I.V."/>
            <person name="Hainaut M."/>
            <person name="Henrissat B."/>
            <person name="Roux C."/>
            <person name="Martin F."/>
            <person name="Corradi N."/>
        </authorList>
    </citation>
    <scope>NUCLEOTIDE SEQUENCE [LARGE SCALE GENOMIC DNA]</scope>
    <source>
        <strain evidence="1 2">DAOM 197198</strain>
    </source>
</reference>